<feature type="domain" description="N-acetyltransferase" evidence="1">
    <location>
        <begin position="15"/>
        <end position="175"/>
    </location>
</feature>
<dbReference type="PANTHER" id="PTHR43138:SF1">
    <property type="entry name" value="N-ACETYLTRANSFERASE ACA1"/>
    <property type="match status" value="1"/>
</dbReference>
<dbReference type="GO" id="GO:0016747">
    <property type="term" value="F:acyltransferase activity, transferring groups other than amino-acyl groups"/>
    <property type="evidence" value="ECO:0007669"/>
    <property type="project" value="InterPro"/>
</dbReference>
<dbReference type="SUPFAM" id="SSF55729">
    <property type="entry name" value="Acyl-CoA N-acyltransferases (Nat)"/>
    <property type="match status" value="1"/>
</dbReference>
<dbReference type="PANTHER" id="PTHR43138">
    <property type="entry name" value="ACETYLTRANSFERASE, GNAT FAMILY"/>
    <property type="match status" value="1"/>
</dbReference>
<gene>
    <name evidence="2" type="ORF">SAMN04488075_2660</name>
</gene>
<dbReference type="CDD" id="cd04301">
    <property type="entry name" value="NAT_SF"/>
    <property type="match status" value="1"/>
</dbReference>
<keyword evidence="2" id="KW-0687">Ribonucleoprotein</keyword>
<dbReference type="EMBL" id="FNXG01000005">
    <property type="protein sequence ID" value="SEI07706.1"/>
    <property type="molecule type" value="Genomic_DNA"/>
</dbReference>
<reference evidence="3" key="1">
    <citation type="submission" date="2016-10" db="EMBL/GenBank/DDBJ databases">
        <authorList>
            <person name="Varghese N."/>
            <person name="Submissions S."/>
        </authorList>
    </citation>
    <scope>NUCLEOTIDE SEQUENCE [LARGE SCALE GENOMIC DNA]</scope>
    <source>
        <strain evidence="3">DSM 11593</strain>
    </source>
</reference>
<dbReference type="AlphaFoldDB" id="A0A1H6MZN1"/>
<name>A0A1H6MZN1_9RHOB</name>
<accession>A0A1H6MZN1</accession>
<evidence type="ECO:0000313" key="2">
    <source>
        <dbReference type="EMBL" id="SEI07706.1"/>
    </source>
</evidence>
<evidence type="ECO:0000313" key="3">
    <source>
        <dbReference type="Proteomes" id="UP000199125"/>
    </source>
</evidence>
<dbReference type="Pfam" id="PF00583">
    <property type="entry name" value="Acetyltransf_1"/>
    <property type="match status" value="1"/>
</dbReference>
<keyword evidence="2" id="KW-0689">Ribosomal protein</keyword>
<protein>
    <submittedName>
        <fullName evidence="2">Ribosomal protein S18 acetylase RimI</fullName>
    </submittedName>
</protein>
<dbReference type="OrthoDB" id="9788300at2"/>
<sequence length="178" mass="19025">MTLTAAGAGTRPVAVAIRPATPADHEAIWAILEPVYRAGETYCIPRDISRGDALADWFAAPFSVFVAELDGRVLGSSHIGRNRPGGGAHVANAGFVTHKDARGRGIAATMVAHAKTWARAQGFRAMQFNFVVATNEDAVHSWQKAGFEVVGRLPGAFDHPRLGHVDALVMYHDLTKGD</sequence>
<dbReference type="Proteomes" id="UP000199125">
    <property type="component" value="Unassembled WGS sequence"/>
</dbReference>
<evidence type="ECO:0000259" key="1">
    <source>
        <dbReference type="PROSITE" id="PS51186"/>
    </source>
</evidence>
<dbReference type="RefSeq" id="WP_090848579.1">
    <property type="nucleotide sequence ID" value="NZ_FNXG01000005.1"/>
</dbReference>
<organism evidence="2 3">
    <name type="scientific">Paracoccus alkenifer</name>
    <dbReference type="NCBI Taxonomy" id="65735"/>
    <lineage>
        <taxon>Bacteria</taxon>
        <taxon>Pseudomonadati</taxon>
        <taxon>Pseudomonadota</taxon>
        <taxon>Alphaproteobacteria</taxon>
        <taxon>Rhodobacterales</taxon>
        <taxon>Paracoccaceae</taxon>
        <taxon>Paracoccus</taxon>
    </lineage>
</organism>
<dbReference type="InterPro" id="IPR016181">
    <property type="entry name" value="Acyl_CoA_acyltransferase"/>
</dbReference>
<dbReference type="InterPro" id="IPR052742">
    <property type="entry name" value="Mito_N-acetyltransferase"/>
</dbReference>
<dbReference type="PROSITE" id="PS51186">
    <property type="entry name" value="GNAT"/>
    <property type="match status" value="1"/>
</dbReference>
<dbReference type="STRING" id="65735.SAMN04488075_2660"/>
<dbReference type="GO" id="GO:0005840">
    <property type="term" value="C:ribosome"/>
    <property type="evidence" value="ECO:0007669"/>
    <property type="project" value="UniProtKB-KW"/>
</dbReference>
<proteinExistence type="predicted"/>
<dbReference type="InterPro" id="IPR000182">
    <property type="entry name" value="GNAT_dom"/>
</dbReference>
<dbReference type="Gene3D" id="3.40.630.30">
    <property type="match status" value="1"/>
</dbReference>
<keyword evidence="3" id="KW-1185">Reference proteome</keyword>